<evidence type="ECO:0000313" key="3">
    <source>
        <dbReference type="Proteomes" id="UP001501598"/>
    </source>
</evidence>
<evidence type="ECO:0000313" key="2">
    <source>
        <dbReference type="EMBL" id="GAA4553778.1"/>
    </source>
</evidence>
<accession>A0ABP8RYT0</accession>
<keyword evidence="3" id="KW-1185">Reference proteome</keyword>
<name>A0ABP8RYT0_9PSEU</name>
<reference evidence="3" key="1">
    <citation type="journal article" date="2019" name="Int. J. Syst. Evol. Microbiol.">
        <title>The Global Catalogue of Microorganisms (GCM) 10K type strain sequencing project: providing services to taxonomists for standard genome sequencing and annotation.</title>
        <authorList>
            <consortium name="The Broad Institute Genomics Platform"/>
            <consortium name="The Broad Institute Genome Sequencing Center for Infectious Disease"/>
            <person name="Wu L."/>
            <person name="Ma J."/>
        </authorList>
    </citation>
    <scope>NUCLEOTIDE SEQUENCE [LARGE SCALE GENOMIC DNA]</scope>
    <source>
        <strain evidence="3">JCM 17906</strain>
    </source>
</reference>
<sequence length="172" mass="19071">MPSKVSEIKSNPFVSKLIDAGSTDRIVRLEGYVNVLDDTIQLFDDLSLGAYTEIRKSDIIDYTENAGSTPEMQRHQIFVSGSAQVRLVLTKISTAGDLPGSHKDVPPRGFARSPNTGDFEHSIEGQKYWWAGASAACRNYHNERISAINDWIDVVDGINQDGRFNGLISELR</sequence>
<organism evidence="2 3">
    <name type="scientific">Pseudonocardia xishanensis</name>
    <dbReference type="NCBI Taxonomy" id="630995"/>
    <lineage>
        <taxon>Bacteria</taxon>
        <taxon>Bacillati</taxon>
        <taxon>Actinomycetota</taxon>
        <taxon>Actinomycetes</taxon>
        <taxon>Pseudonocardiales</taxon>
        <taxon>Pseudonocardiaceae</taxon>
        <taxon>Pseudonocardia</taxon>
    </lineage>
</organism>
<feature type="region of interest" description="Disordered" evidence="1">
    <location>
        <begin position="98"/>
        <end position="118"/>
    </location>
</feature>
<evidence type="ECO:0000256" key="1">
    <source>
        <dbReference type="SAM" id="MobiDB-lite"/>
    </source>
</evidence>
<comment type="caution">
    <text evidence="2">The sequence shown here is derived from an EMBL/GenBank/DDBJ whole genome shotgun (WGS) entry which is preliminary data.</text>
</comment>
<protein>
    <submittedName>
        <fullName evidence="2">Uncharacterized protein</fullName>
    </submittedName>
</protein>
<dbReference type="EMBL" id="BAABGT010000076">
    <property type="protein sequence ID" value="GAA4553778.1"/>
    <property type="molecule type" value="Genomic_DNA"/>
</dbReference>
<gene>
    <name evidence="2" type="ORF">GCM10023175_50490</name>
</gene>
<proteinExistence type="predicted"/>
<dbReference type="Proteomes" id="UP001501598">
    <property type="component" value="Unassembled WGS sequence"/>
</dbReference>